<keyword evidence="1" id="KW-0812">Transmembrane</keyword>
<name>A0A4R1ME94_9FIRM</name>
<gene>
    <name evidence="2" type="ORF">EDC19_2294</name>
</gene>
<accession>A0A4R1ME94</accession>
<organism evidence="2 3">
    <name type="scientific">Natranaerovirga hydrolytica</name>
    <dbReference type="NCBI Taxonomy" id="680378"/>
    <lineage>
        <taxon>Bacteria</taxon>
        <taxon>Bacillati</taxon>
        <taxon>Bacillota</taxon>
        <taxon>Clostridia</taxon>
        <taxon>Lachnospirales</taxon>
        <taxon>Natranaerovirgaceae</taxon>
        <taxon>Natranaerovirga</taxon>
    </lineage>
</organism>
<feature type="transmembrane region" description="Helical" evidence="1">
    <location>
        <begin position="85"/>
        <end position="108"/>
    </location>
</feature>
<dbReference type="OrthoDB" id="1655186at2"/>
<feature type="transmembrane region" description="Helical" evidence="1">
    <location>
        <begin position="151"/>
        <end position="171"/>
    </location>
</feature>
<sequence>MKGLLLNNFYSMSSNIKLSIIVAIAMVFFPAIGGRMDLLPVAIGIQIFTFVANTGTSLQADETSKWSKFELTLPIKRKTIINAKYISFILLILMGILFSIMTPWFFYLTNGELSKDLVRYGYSFGLVLAIASTALMYPLTLKIGVEKSELIMFLSAGLSIGLMLLIAFVLSDLTNGMNLRDPLVGIVSVMVSLVLFIISYGVSLIIHKNKEF</sequence>
<feature type="transmembrane region" description="Helical" evidence="1">
    <location>
        <begin position="183"/>
        <end position="206"/>
    </location>
</feature>
<dbReference type="EMBL" id="SMGQ01000015">
    <property type="protein sequence ID" value="TCK90525.1"/>
    <property type="molecule type" value="Genomic_DNA"/>
</dbReference>
<comment type="caution">
    <text evidence="2">The sequence shown here is derived from an EMBL/GenBank/DDBJ whole genome shotgun (WGS) entry which is preliminary data.</text>
</comment>
<evidence type="ECO:0000313" key="3">
    <source>
        <dbReference type="Proteomes" id="UP000294545"/>
    </source>
</evidence>
<dbReference type="RefSeq" id="WP_132282976.1">
    <property type="nucleotide sequence ID" value="NZ_SMGQ01000015.1"/>
</dbReference>
<keyword evidence="1" id="KW-0472">Membrane</keyword>
<evidence type="ECO:0000313" key="2">
    <source>
        <dbReference type="EMBL" id="TCK90525.1"/>
    </source>
</evidence>
<protein>
    <submittedName>
        <fullName evidence="2">ABC-2 family transporter</fullName>
    </submittedName>
</protein>
<reference evidence="2 3" key="1">
    <citation type="submission" date="2019-03" db="EMBL/GenBank/DDBJ databases">
        <title>Genomic Encyclopedia of Type Strains, Phase IV (KMG-IV): sequencing the most valuable type-strain genomes for metagenomic binning, comparative biology and taxonomic classification.</title>
        <authorList>
            <person name="Goeker M."/>
        </authorList>
    </citation>
    <scope>NUCLEOTIDE SEQUENCE [LARGE SCALE GENOMIC DNA]</scope>
    <source>
        <strain evidence="2 3">DSM 24176</strain>
    </source>
</reference>
<keyword evidence="3" id="KW-1185">Reference proteome</keyword>
<dbReference type="AlphaFoldDB" id="A0A4R1ME94"/>
<proteinExistence type="predicted"/>
<feature type="transmembrane region" description="Helical" evidence="1">
    <location>
        <begin position="12"/>
        <end position="32"/>
    </location>
</feature>
<keyword evidence="1" id="KW-1133">Transmembrane helix</keyword>
<evidence type="ECO:0000256" key="1">
    <source>
        <dbReference type="SAM" id="Phobius"/>
    </source>
</evidence>
<dbReference type="Proteomes" id="UP000294545">
    <property type="component" value="Unassembled WGS sequence"/>
</dbReference>
<dbReference type="InterPro" id="IPR025699">
    <property type="entry name" value="ABC2_memb-like"/>
</dbReference>
<dbReference type="Pfam" id="PF13346">
    <property type="entry name" value="ABC2_membrane_5"/>
    <property type="match status" value="1"/>
</dbReference>
<feature type="transmembrane region" description="Helical" evidence="1">
    <location>
        <begin position="120"/>
        <end position="139"/>
    </location>
</feature>